<comment type="caution">
    <text evidence="1">The sequence shown here is derived from an EMBL/GenBank/DDBJ whole genome shotgun (WGS) entry which is preliminary data.</text>
</comment>
<reference evidence="1 2" key="1">
    <citation type="journal article" date="2013" name="Mar. Genomics">
        <title>Expression of sulfatases in Rhodopirellula baltica and the diversity of sulfatases in the genus Rhodopirellula.</title>
        <authorList>
            <person name="Wegner C.E."/>
            <person name="Richter-Heitmann T."/>
            <person name="Klindworth A."/>
            <person name="Klockow C."/>
            <person name="Richter M."/>
            <person name="Achstetter T."/>
            <person name="Glockner F.O."/>
            <person name="Harder J."/>
        </authorList>
    </citation>
    <scope>NUCLEOTIDE SEQUENCE [LARGE SCALE GENOMIC DNA]</scope>
    <source>
        <strain evidence="1 2">SH28</strain>
    </source>
</reference>
<proteinExistence type="predicted"/>
<dbReference type="AlphaFoldDB" id="K5D6L3"/>
<dbReference type="PATRIC" id="fig|993517.3.peg.2594"/>
<gene>
    <name evidence="1" type="ORF">RBSH_02393</name>
</gene>
<dbReference type="EMBL" id="AMCW01000063">
    <property type="protein sequence ID" value="EKK02357.1"/>
    <property type="molecule type" value="Genomic_DNA"/>
</dbReference>
<name>K5D6L3_RHOBT</name>
<evidence type="ECO:0000313" key="1">
    <source>
        <dbReference type="EMBL" id="EKK02357.1"/>
    </source>
</evidence>
<dbReference type="Proteomes" id="UP000007993">
    <property type="component" value="Unassembled WGS sequence"/>
</dbReference>
<sequence>MSGLFTALDRVVSPLILARKSRFYSCEAIENPIAADCCGVSQQVLQNATPYNRNSWRVTSRLKRFFRGNCSFQK</sequence>
<protein>
    <submittedName>
        <fullName evidence="1">Uncharacterized protein</fullName>
    </submittedName>
</protein>
<evidence type="ECO:0000313" key="2">
    <source>
        <dbReference type="Proteomes" id="UP000007993"/>
    </source>
</evidence>
<organism evidence="1 2">
    <name type="scientific">Rhodopirellula baltica SH28</name>
    <dbReference type="NCBI Taxonomy" id="993517"/>
    <lineage>
        <taxon>Bacteria</taxon>
        <taxon>Pseudomonadati</taxon>
        <taxon>Planctomycetota</taxon>
        <taxon>Planctomycetia</taxon>
        <taxon>Pirellulales</taxon>
        <taxon>Pirellulaceae</taxon>
        <taxon>Rhodopirellula</taxon>
    </lineage>
</organism>
<accession>K5D6L3</accession>